<evidence type="ECO:0000313" key="2">
    <source>
        <dbReference type="EMBL" id="GGE17541.1"/>
    </source>
</evidence>
<feature type="transmembrane region" description="Helical" evidence="1">
    <location>
        <begin position="21"/>
        <end position="42"/>
    </location>
</feature>
<name>A0A916ZX28_9RHOB</name>
<gene>
    <name evidence="2" type="ORF">GCM10011360_02950</name>
</gene>
<dbReference type="RefSeq" id="WP_188475861.1">
    <property type="nucleotide sequence ID" value="NZ_BMFJ01000001.1"/>
</dbReference>
<protein>
    <recommendedName>
        <fullName evidence="4">PH domain-containing protein</fullName>
    </recommendedName>
</protein>
<evidence type="ECO:0008006" key="4">
    <source>
        <dbReference type="Google" id="ProtNLM"/>
    </source>
</evidence>
<dbReference type="AlphaFoldDB" id="A0A916ZX28"/>
<feature type="transmembrane region" description="Helical" evidence="1">
    <location>
        <begin position="54"/>
        <end position="73"/>
    </location>
</feature>
<sequence length="150" mass="16264">MTRAPALLPDERVIARRPRGLKPLLTGIALTGLAGVVIFAAVSWAATGTVRERGLVEFLVIFTALNAVLHPLARRRMDYCLTDRRLLIGPDRAIPLEDIAGFAVGPHSLTVTDRASHSYRIMALRRPAWLATRLNRCRAGGAPETGTCAS</sequence>
<keyword evidence="3" id="KW-1185">Reference proteome</keyword>
<keyword evidence="1" id="KW-0472">Membrane</keyword>
<proteinExistence type="predicted"/>
<evidence type="ECO:0000256" key="1">
    <source>
        <dbReference type="SAM" id="Phobius"/>
    </source>
</evidence>
<dbReference type="EMBL" id="BMFJ01000001">
    <property type="protein sequence ID" value="GGE17541.1"/>
    <property type="molecule type" value="Genomic_DNA"/>
</dbReference>
<dbReference type="Proteomes" id="UP000612855">
    <property type="component" value="Unassembled WGS sequence"/>
</dbReference>
<evidence type="ECO:0000313" key="3">
    <source>
        <dbReference type="Proteomes" id="UP000612855"/>
    </source>
</evidence>
<reference evidence="3" key="1">
    <citation type="journal article" date="2019" name="Int. J. Syst. Evol. Microbiol.">
        <title>The Global Catalogue of Microorganisms (GCM) 10K type strain sequencing project: providing services to taxonomists for standard genome sequencing and annotation.</title>
        <authorList>
            <consortium name="The Broad Institute Genomics Platform"/>
            <consortium name="The Broad Institute Genome Sequencing Center for Infectious Disease"/>
            <person name="Wu L."/>
            <person name="Ma J."/>
        </authorList>
    </citation>
    <scope>NUCLEOTIDE SEQUENCE [LARGE SCALE GENOMIC DNA]</scope>
    <source>
        <strain evidence="3">CGMCC 1.12664</strain>
    </source>
</reference>
<keyword evidence="1" id="KW-1133">Transmembrane helix</keyword>
<accession>A0A916ZX28</accession>
<organism evidence="2 3">
    <name type="scientific">Primorskyibacter flagellatus</name>
    <dbReference type="NCBI Taxonomy" id="1387277"/>
    <lineage>
        <taxon>Bacteria</taxon>
        <taxon>Pseudomonadati</taxon>
        <taxon>Pseudomonadota</taxon>
        <taxon>Alphaproteobacteria</taxon>
        <taxon>Rhodobacterales</taxon>
        <taxon>Roseobacteraceae</taxon>
        <taxon>Primorskyibacter</taxon>
    </lineage>
</organism>
<comment type="caution">
    <text evidence="2">The sequence shown here is derived from an EMBL/GenBank/DDBJ whole genome shotgun (WGS) entry which is preliminary data.</text>
</comment>
<keyword evidence="1" id="KW-0812">Transmembrane</keyword>